<dbReference type="EMBL" id="KN847546">
    <property type="protein sequence ID" value="KIW02967.1"/>
    <property type="molecule type" value="Genomic_DNA"/>
</dbReference>
<dbReference type="InterPro" id="IPR053178">
    <property type="entry name" value="Osmoadaptation_assoc"/>
</dbReference>
<dbReference type="GO" id="GO:0000981">
    <property type="term" value="F:DNA-binding transcription factor activity, RNA polymerase II-specific"/>
    <property type="evidence" value="ECO:0007669"/>
    <property type="project" value="InterPro"/>
</dbReference>
<dbReference type="SUPFAM" id="SSF57701">
    <property type="entry name" value="Zn2/Cys6 DNA-binding domain"/>
    <property type="match status" value="1"/>
</dbReference>
<dbReference type="Gene3D" id="4.10.240.10">
    <property type="entry name" value="Zn(2)-C6 fungal-type DNA-binding domain"/>
    <property type="match status" value="1"/>
</dbReference>
<gene>
    <name evidence="4" type="ORF">PV09_05629</name>
</gene>
<dbReference type="InterPro" id="IPR021858">
    <property type="entry name" value="Fun_TF"/>
</dbReference>
<organism evidence="4 5">
    <name type="scientific">Verruconis gallopava</name>
    <dbReference type="NCBI Taxonomy" id="253628"/>
    <lineage>
        <taxon>Eukaryota</taxon>
        <taxon>Fungi</taxon>
        <taxon>Dikarya</taxon>
        <taxon>Ascomycota</taxon>
        <taxon>Pezizomycotina</taxon>
        <taxon>Dothideomycetes</taxon>
        <taxon>Pleosporomycetidae</taxon>
        <taxon>Venturiales</taxon>
        <taxon>Sympoventuriaceae</taxon>
        <taxon>Verruconis</taxon>
    </lineage>
</organism>
<sequence length="527" mass="59477">MVGVPRSTGCGTCVKRRIKCDEGKPQCENCLKYGSPCPGYDRELKFITGKPHRTKRSSKPNKSKSPHSDAQTRFTPESLISSSSISSRSSHSSEIPTIKQEWSNDITALEPFDEKLSREKCHRPFLDLIYSLCATLPPQKQYQLQLISSLCENLPTTRSSEEIQMISGYLMHLPAHFGNSRALDAAAVAFAAQQIGTICGDKQMIGRGRDAYVRALSCLQRALNDPAEATRSETNSSALLLCIYELFAGTTAFNVWMKHAAGLSKLIQHRGADSFRNDHDIAILRACRGVIIMDCMFSGKEVFFNQNTWREVTRAQKPAHMDDDFHQFFERFMELMAELAELLADGWNLREATRLGQPLPIDVEKIHKLVCRTTQVYTRLKLWSLEMEERLSSPIEESSSTNDALFPIVYAFRTYTAAGLYVNYWACMIILRMILQTCGCVPEDAVDNREFANKICRSVEWNSRDVWAGFRLGFPLRIAFEAADPNVQRWIGEKHVMLSKTYAASSLEGLPEYGIIKHLKDQLASSP</sequence>
<dbReference type="VEuPathDB" id="FungiDB:PV09_05629"/>
<feature type="region of interest" description="Disordered" evidence="2">
    <location>
        <begin position="48"/>
        <end position="96"/>
    </location>
</feature>
<dbReference type="RefSeq" id="XP_016212835.1">
    <property type="nucleotide sequence ID" value="XM_016359156.1"/>
</dbReference>
<feature type="domain" description="Zn(2)-C6 fungal-type" evidence="3">
    <location>
        <begin position="9"/>
        <end position="37"/>
    </location>
</feature>
<keyword evidence="5" id="KW-1185">Reference proteome</keyword>
<evidence type="ECO:0000259" key="3">
    <source>
        <dbReference type="PROSITE" id="PS50048"/>
    </source>
</evidence>
<evidence type="ECO:0000313" key="5">
    <source>
        <dbReference type="Proteomes" id="UP000053259"/>
    </source>
</evidence>
<dbReference type="STRING" id="253628.A0A0D1XKW0"/>
<dbReference type="EMBL" id="KN847546">
    <property type="protein sequence ID" value="KIW02966.1"/>
    <property type="molecule type" value="Genomic_DNA"/>
</dbReference>
<accession>A0A0D1XKW0</accession>
<dbReference type="Pfam" id="PF11951">
    <property type="entry name" value="Fungal_trans_2"/>
    <property type="match status" value="1"/>
</dbReference>
<dbReference type="AlphaFoldDB" id="A0A0D1XKW0"/>
<dbReference type="GeneID" id="27313602"/>
<feature type="compositionally biased region" description="Low complexity" evidence="2">
    <location>
        <begin position="78"/>
        <end position="95"/>
    </location>
</feature>
<dbReference type="PROSITE" id="PS50048">
    <property type="entry name" value="ZN2_CY6_FUNGAL_2"/>
    <property type="match status" value="1"/>
</dbReference>
<dbReference type="PANTHER" id="PTHR38111">
    <property type="entry name" value="ZN(2)-C6 FUNGAL-TYPE DOMAIN-CONTAINING PROTEIN-RELATED"/>
    <property type="match status" value="1"/>
</dbReference>
<dbReference type="SMART" id="SM00066">
    <property type="entry name" value="GAL4"/>
    <property type="match status" value="1"/>
</dbReference>
<dbReference type="InterPro" id="IPR036864">
    <property type="entry name" value="Zn2-C6_fun-type_DNA-bd_sf"/>
</dbReference>
<dbReference type="GO" id="GO:0008270">
    <property type="term" value="F:zinc ion binding"/>
    <property type="evidence" value="ECO:0007669"/>
    <property type="project" value="InterPro"/>
</dbReference>
<feature type="compositionally biased region" description="Basic residues" evidence="2">
    <location>
        <begin position="50"/>
        <end position="65"/>
    </location>
</feature>
<keyword evidence="1" id="KW-0539">Nucleus</keyword>
<proteinExistence type="predicted"/>
<evidence type="ECO:0000256" key="2">
    <source>
        <dbReference type="SAM" id="MobiDB-lite"/>
    </source>
</evidence>
<protein>
    <recommendedName>
        <fullName evidence="3">Zn(2)-C6 fungal-type domain-containing protein</fullName>
    </recommendedName>
</protein>
<dbReference type="InterPro" id="IPR001138">
    <property type="entry name" value="Zn2Cys6_DnaBD"/>
</dbReference>
<dbReference type="RefSeq" id="XP_016212836.1">
    <property type="nucleotide sequence ID" value="XM_016359157.1"/>
</dbReference>
<name>A0A0D1XKW0_9PEZI</name>
<dbReference type="Proteomes" id="UP000053259">
    <property type="component" value="Unassembled WGS sequence"/>
</dbReference>
<evidence type="ECO:0000256" key="1">
    <source>
        <dbReference type="ARBA" id="ARBA00023242"/>
    </source>
</evidence>
<dbReference type="OrthoDB" id="4314040at2759"/>
<reference evidence="4 5" key="1">
    <citation type="submission" date="2015-01" db="EMBL/GenBank/DDBJ databases">
        <title>The Genome Sequence of Ochroconis gallopava CBS43764.</title>
        <authorList>
            <consortium name="The Broad Institute Genomics Platform"/>
            <person name="Cuomo C."/>
            <person name="de Hoog S."/>
            <person name="Gorbushina A."/>
            <person name="Stielow B."/>
            <person name="Teixiera M."/>
            <person name="Abouelleil A."/>
            <person name="Chapman S.B."/>
            <person name="Priest M."/>
            <person name="Young S.K."/>
            <person name="Wortman J."/>
            <person name="Nusbaum C."/>
            <person name="Birren B."/>
        </authorList>
    </citation>
    <scope>NUCLEOTIDE SEQUENCE [LARGE SCALE GENOMIC DNA]</scope>
    <source>
        <strain evidence="4 5">CBS 43764</strain>
    </source>
</reference>
<evidence type="ECO:0000313" key="4">
    <source>
        <dbReference type="EMBL" id="KIW02966.1"/>
    </source>
</evidence>
<dbReference type="CDD" id="cd00067">
    <property type="entry name" value="GAL4"/>
    <property type="match status" value="1"/>
</dbReference>
<dbReference type="PANTHER" id="PTHR38111:SF5">
    <property type="entry name" value="TRANSCRIPTION FACTOR DOMAIN-CONTAINING PROTEIN"/>
    <property type="match status" value="1"/>
</dbReference>
<dbReference type="Pfam" id="PF00172">
    <property type="entry name" value="Zn_clus"/>
    <property type="match status" value="1"/>
</dbReference>